<keyword evidence="3" id="KW-0472">Membrane</keyword>
<dbReference type="InterPro" id="IPR015919">
    <property type="entry name" value="Cadherin-like_sf"/>
</dbReference>
<keyword evidence="4" id="KW-0325">Glycoprotein</keyword>
<gene>
    <name evidence="6" type="ORF">VIOR3934_05069</name>
</gene>
<evidence type="ECO:0000259" key="5">
    <source>
        <dbReference type="PROSITE" id="PS50268"/>
    </source>
</evidence>
<dbReference type="SUPFAM" id="SSF49313">
    <property type="entry name" value="Cadherin-like"/>
    <property type="match status" value="1"/>
</dbReference>
<keyword evidence="2" id="KW-0812">Transmembrane</keyword>
<sequence length="112" mass="11936">NLHNIVVTATDSGGLPATINVTLQETDVNEAPTSNEPDGGYVFEYAENSDTGTLLGTVSASDVDEGDTLTYTITTNVEVDGLPLYRIDENSGEIYLTDKGVDVFTNNFEADP</sequence>
<dbReference type="AlphaFoldDB" id="F9SZ99"/>
<evidence type="ECO:0000313" key="7">
    <source>
        <dbReference type="Proteomes" id="UP000002817"/>
    </source>
</evidence>
<accession>F9SZ99</accession>
<comment type="subcellular location">
    <subcellularLocation>
        <location evidence="1">Membrane</location>
        <topology evidence="1">Single-pass membrane protein</topology>
    </subcellularLocation>
</comment>
<name>F9SZ99_VIBOR</name>
<evidence type="ECO:0000256" key="3">
    <source>
        <dbReference type="ARBA" id="ARBA00022989"/>
    </source>
</evidence>
<dbReference type="InterPro" id="IPR002126">
    <property type="entry name" value="Cadherin-like_dom"/>
</dbReference>
<dbReference type="GO" id="GO:0007156">
    <property type="term" value="P:homophilic cell adhesion via plasma membrane adhesion molecules"/>
    <property type="evidence" value="ECO:0007669"/>
    <property type="project" value="InterPro"/>
</dbReference>
<feature type="domain" description="Cadherin" evidence="5">
    <location>
        <begin position="37"/>
        <end position="97"/>
    </location>
</feature>
<evidence type="ECO:0000313" key="6">
    <source>
        <dbReference type="EMBL" id="EGU44068.1"/>
    </source>
</evidence>
<dbReference type="PROSITE" id="PS50268">
    <property type="entry name" value="CADHERIN_2"/>
    <property type="match status" value="1"/>
</dbReference>
<dbReference type="GO" id="GO:0005509">
    <property type="term" value="F:calcium ion binding"/>
    <property type="evidence" value="ECO:0007669"/>
    <property type="project" value="InterPro"/>
</dbReference>
<dbReference type="GO" id="GO:0005886">
    <property type="term" value="C:plasma membrane"/>
    <property type="evidence" value="ECO:0007669"/>
    <property type="project" value="TreeGrafter"/>
</dbReference>
<evidence type="ECO:0000256" key="2">
    <source>
        <dbReference type="ARBA" id="ARBA00022692"/>
    </source>
</evidence>
<evidence type="ECO:0000256" key="1">
    <source>
        <dbReference type="ARBA" id="ARBA00004167"/>
    </source>
</evidence>
<comment type="caution">
    <text evidence="6">The sequence shown here is derived from an EMBL/GenBank/DDBJ whole genome shotgun (WGS) entry which is preliminary data.</text>
</comment>
<feature type="non-terminal residue" evidence="6">
    <location>
        <position position="112"/>
    </location>
</feature>
<dbReference type="EMBL" id="AFWH01000103">
    <property type="protein sequence ID" value="EGU44068.1"/>
    <property type="molecule type" value="Genomic_DNA"/>
</dbReference>
<dbReference type="Proteomes" id="UP000002817">
    <property type="component" value="Unassembled WGS sequence"/>
</dbReference>
<dbReference type="PANTHER" id="PTHR24028">
    <property type="entry name" value="CADHERIN-87A"/>
    <property type="match status" value="1"/>
</dbReference>
<organism evidence="6 7">
    <name type="scientific">Vibrio orientalis CIP 102891 = ATCC 33934</name>
    <dbReference type="NCBI Taxonomy" id="675816"/>
    <lineage>
        <taxon>Bacteria</taxon>
        <taxon>Pseudomonadati</taxon>
        <taxon>Pseudomonadota</taxon>
        <taxon>Gammaproteobacteria</taxon>
        <taxon>Vibrionales</taxon>
        <taxon>Vibrionaceae</taxon>
        <taxon>Vibrio</taxon>
        <taxon>Vibrio oreintalis group</taxon>
    </lineage>
</organism>
<evidence type="ECO:0000256" key="4">
    <source>
        <dbReference type="ARBA" id="ARBA00023180"/>
    </source>
</evidence>
<dbReference type="PANTHER" id="PTHR24028:SF328">
    <property type="entry name" value="CADHERIN-3"/>
    <property type="match status" value="1"/>
</dbReference>
<protein>
    <submittedName>
        <fullName evidence="6">von Willebrand factor type A</fullName>
    </submittedName>
</protein>
<keyword evidence="3" id="KW-1133">Transmembrane helix</keyword>
<dbReference type="CDD" id="cd11304">
    <property type="entry name" value="Cadherin_repeat"/>
    <property type="match status" value="1"/>
</dbReference>
<reference evidence="6 7" key="1">
    <citation type="journal article" date="2012" name="Int. J. Syst. Evol. Microbiol.">
        <title>Vibrio caribbeanicus sp. nov., isolated from the marine sponge Scleritoderma cyanea.</title>
        <authorList>
            <person name="Hoffmann M."/>
            <person name="Monday S.R."/>
            <person name="Allard M.W."/>
            <person name="Strain E.A."/>
            <person name="Whittaker P."/>
            <person name="Naum M."/>
            <person name="McCarthy P.J."/>
            <person name="Lopez J.V."/>
            <person name="Fischer M."/>
            <person name="Brown E.W."/>
        </authorList>
    </citation>
    <scope>NUCLEOTIDE SEQUENCE [LARGE SCALE GENOMIC DNA]</scope>
    <source>
        <strain evidence="7">CIP 102891 / ATCC 33934</strain>
    </source>
</reference>
<feature type="non-terminal residue" evidence="6">
    <location>
        <position position="1"/>
    </location>
</feature>
<proteinExistence type="predicted"/>
<dbReference type="Gene3D" id="2.60.40.60">
    <property type="entry name" value="Cadherins"/>
    <property type="match status" value="1"/>
</dbReference>
<dbReference type="InterPro" id="IPR050174">
    <property type="entry name" value="Protocadherin/Cadherin-CA"/>
</dbReference>